<keyword evidence="2 6" id="KW-0698">rRNA processing</keyword>
<comment type="similarity">
    <text evidence="6">Belongs to the methyltransferase superfamily. RNA methyltransferase RsmG family.</text>
</comment>
<evidence type="ECO:0000256" key="2">
    <source>
        <dbReference type="ARBA" id="ARBA00022552"/>
    </source>
</evidence>
<keyword evidence="5 6" id="KW-0949">S-adenosyl-L-methionine</keyword>
<dbReference type="HAMAP" id="MF_00074">
    <property type="entry name" value="16SrRNA_methyltr_G"/>
    <property type="match status" value="1"/>
</dbReference>
<feature type="binding site" evidence="6">
    <location>
        <position position="87"/>
    </location>
    <ligand>
        <name>S-adenosyl-L-methionine</name>
        <dbReference type="ChEBI" id="CHEBI:59789"/>
    </ligand>
</feature>
<evidence type="ECO:0000256" key="3">
    <source>
        <dbReference type="ARBA" id="ARBA00022603"/>
    </source>
</evidence>
<name>A0A0G3XKT1_9SPHN</name>
<dbReference type="OrthoDB" id="9808773at2"/>
<dbReference type="NCBIfam" id="TIGR00138">
    <property type="entry name" value="rsmG_gidB"/>
    <property type="match status" value="1"/>
</dbReference>
<sequence length="213" mass="23794">MNQQFDEQDLKWSQYWLAENLKLGSAQWGALNDLLRLLAAENEQQNLVAKGTLPFAWSRHIVDSLQLITHVPRGTSTWLDLGTGAGFPGLACAIALPQTHFTLVEQRPRRTEWLERAKVALGLRNVEIVTANISQVPKQDFDVISARAFAPLEKLLNLSAAFSTKATAWVLPKGRSATHELETLKGWRHMFHVEQSVTDPQSGIITGHLIGRK</sequence>
<keyword evidence="1 6" id="KW-0963">Cytoplasm</keyword>
<protein>
    <recommendedName>
        <fullName evidence="6">Ribosomal RNA small subunit methyltransferase G</fullName>
        <ecNumber evidence="6">2.1.1.170</ecNumber>
    </recommendedName>
    <alternativeName>
        <fullName evidence="6">16S rRNA 7-methylguanosine methyltransferase</fullName>
        <shortName evidence="6">16S rRNA m7G methyltransferase</shortName>
    </alternativeName>
</protein>
<evidence type="ECO:0000313" key="7">
    <source>
        <dbReference type="EMBL" id="AKM11194.1"/>
    </source>
</evidence>
<dbReference type="PANTHER" id="PTHR31760">
    <property type="entry name" value="S-ADENOSYL-L-METHIONINE-DEPENDENT METHYLTRANSFERASES SUPERFAMILY PROTEIN"/>
    <property type="match status" value="1"/>
</dbReference>
<dbReference type="GO" id="GO:0005829">
    <property type="term" value="C:cytosol"/>
    <property type="evidence" value="ECO:0007669"/>
    <property type="project" value="TreeGrafter"/>
</dbReference>
<proteinExistence type="inferred from homology"/>
<reference evidence="7 8" key="1">
    <citation type="submission" date="2015-06" db="EMBL/GenBank/DDBJ databases">
        <authorList>
            <person name="Zeng Y."/>
            <person name="Huang Y."/>
        </authorList>
    </citation>
    <scope>NUCLEOTIDE SEQUENCE [LARGE SCALE GENOMIC DNA]</scope>
    <source>
        <strain evidence="7 8">PQ-2</strain>
    </source>
</reference>
<comment type="function">
    <text evidence="6">Specifically methylates the N7 position of guanine in position 527 of 16S rRNA.</text>
</comment>
<dbReference type="Gene3D" id="3.40.50.150">
    <property type="entry name" value="Vaccinia Virus protein VP39"/>
    <property type="match status" value="1"/>
</dbReference>
<dbReference type="AlphaFoldDB" id="A0A0G3XKT1"/>
<evidence type="ECO:0000256" key="5">
    <source>
        <dbReference type="ARBA" id="ARBA00022691"/>
    </source>
</evidence>
<keyword evidence="4 6" id="KW-0808">Transferase</keyword>
<feature type="binding site" evidence="6">
    <location>
        <position position="82"/>
    </location>
    <ligand>
        <name>S-adenosyl-L-methionine</name>
        <dbReference type="ChEBI" id="CHEBI:59789"/>
    </ligand>
</feature>
<dbReference type="InterPro" id="IPR003682">
    <property type="entry name" value="rRNA_ssu_MeTfrase_G"/>
</dbReference>
<keyword evidence="8" id="KW-1185">Reference proteome</keyword>
<dbReference type="EC" id="2.1.1.170" evidence="6"/>
<dbReference type="GO" id="GO:0070043">
    <property type="term" value="F:rRNA (guanine-N7-)-methyltransferase activity"/>
    <property type="evidence" value="ECO:0007669"/>
    <property type="project" value="UniProtKB-UniRule"/>
</dbReference>
<evidence type="ECO:0000313" key="8">
    <source>
        <dbReference type="Proteomes" id="UP000035287"/>
    </source>
</evidence>
<dbReference type="STRING" id="1348774.AB433_16395"/>
<evidence type="ECO:0000256" key="6">
    <source>
        <dbReference type="HAMAP-Rule" id="MF_00074"/>
    </source>
</evidence>
<evidence type="ECO:0000256" key="4">
    <source>
        <dbReference type="ARBA" id="ARBA00022679"/>
    </source>
</evidence>
<dbReference type="SUPFAM" id="SSF53335">
    <property type="entry name" value="S-adenosyl-L-methionine-dependent methyltransferases"/>
    <property type="match status" value="1"/>
</dbReference>
<dbReference type="CDD" id="cd02440">
    <property type="entry name" value="AdoMet_MTases"/>
    <property type="match status" value="1"/>
</dbReference>
<dbReference type="KEGG" id="cna:AB433_16395"/>
<dbReference type="InterPro" id="IPR029063">
    <property type="entry name" value="SAM-dependent_MTases_sf"/>
</dbReference>
<dbReference type="PANTHER" id="PTHR31760:SF0">
    <property type="entry name" value="S-ADENOSYL-L-METHIONINE-DEPENDENT METHYLTRANSFERASES SUPERFAMILY PROTEIN"/>
    <property type="match status" value="1"/>
</dbReference>
<organism evidence="7 8">
    <name type="scientific">Croceicoccus naphthovorans</name>
    <dbReference type="NCBI Taxonomy" id="1348774"/>
    <lineage>
        <taxon>Bacteria</taxon>
        <taxon>Pseudomonadati</taxon>
        <taxon>Pseudomonadota</taxon>
        <taxon>Alphaproteobacteria</taxon>
        <taxon>Sphingomonadales</taxon>
        <taxon>Erythrobacteraceae</taxon>
        <taxon>Croceicoccus</taxon>
    </lineage>
</organism>
<accession>A0A0G3XKT1</accession>
<dbReference type="Proteomes" id="UP000035287">
    <property type="component" value="Chromosome"/>
</dbReference>
<comment type="subcellular location">
    <subcellularLocation>
        <location evidence="6">Cytoplasm</location>
    </subcellularLocation>
</comment>
<keyword evidence="3 6" id="KW-0489">Methyltransferase</keyword>
<dbReference type="PIRSF" id="PIRSF003078">
    <property type="entry name" value="GidB"/>
    <property type="match status" value="1"/>
</dbReference>
<comment type="catalytic activity">
    <reaction evidence="6">
        <text>guanosine(527) in 16S rRNA + S-adenosyl-L-methionine = N(7)-methylguanosine(527) in 16S rRNA + S-adenosyl-L-homocysteine</text>
        <dbReference type="Rhea" id="RHEA:42732"/>
        <dbReference type="Rhea" id="RHEA-COMP:10209"/>
        <dbReference type="Rhea" id="RHEA-COMP:10210"/>
        <dbReference type="ChEBI" id="CHEBI:57856"/>
        <dbReference type="ChEBI" id="CHEBI:59789"/>
        <dbReference type="ChEBI" id="CHEBI:74269"/>
        <dbReference type="ChEBI" id="CHEBI:74480"/>
        <dbReference type="EC" id="2.1.1.170"/>
    </reaction>
</comment>
<dbReference type="RefSeq" id="WP_047822530.1">
    <property type="nucleotide sequence ID" value="NZ_CP011770.1"/>
</dbReference>
<evidence type="ECO:0000256" key="1">
    <source>
        <dbReference type="ARBA" id="ARBA00022490"/>
    </source>
</evidence>
<dbReference type="EMBL" id="CP011770">
    <property type="protein sequence ID" value="AKM11194.1"/>
    <property type="molecule type" value="Genomic_DNA"/>
</dbReference>
<dbReference type="PATRIC" id="fig|1348774.3.peg.3442"/>
<comment type="caution">
    <text evidence="6">Lacks conserved residue(s) required for the propagation of feature annotation.</text>
</comment>
<feature type="binding site" evidence="6">
    <location>
        <position position="147"/>
    </location>
    <ligand>
        <name>S-adenosyl-L-methionine</name>
        <dbReference type="ChEBI" id="CHEBI:59789"/>
    </ligand>
</feature>
<dbReference type="Pfam" id="PF02527">
    <property type="entry name" value="GidB"/>
    <property type="match status" value="1"/>
</dbReference>
<gene>
    <name evidence="6" type="primary">rsmG</name>
    <name evidence="7" type="ORF">AB433_16395</name>
</gene>